<dbReference type="EMBL" id="ANIK01000122">
    <property type="protein sequence ID" value="EMJ90654.1"/>
    <property type="molecule type" value="Genomic_DNA"/>
</dbReference>
<comment type="caution">
    <text evidence="1">The sequence shown here is derived from an EMBL/GenBank/DDBJ whole genome shotgun (WGS) entry which is preliminary data.</text>
</comment>
<gene>
    <name evidence="1" type="ORF">LEP1GSC194_1079</name>
</gene>
<dbReference type="Proteomes" id="UP000011988">
    <property type="component" value="Unassembled WGS sequence"/>
</dbReference>
<organism evidence="1 2">
    <name type="scientific">Leptospira alstonii serovar Sichuan str. 79601</name>
    <dbReference type="NCBI Taxonomy" id="1218565"/>
    <lineage>
        <taxon>Bacteria</taxon>
        <taxon>Pseudomonadati</taxon>
        <taxon>Spirochaetota</taxon>
        <taxon>Spirochaetia</taxon>
        <taxon>Leptospirales</taxon>
        <taxon>Leptospiraceae</taxon>
        <taxon>Leptospira</taxon>
    </lineage>
</organism>
<sequence length="38" mass="4441">MLNCMFSDCLFSHIHYSFRSYIDSLQPVSQPGIFGWVN</sequence>
<accession>M6CFY5</accession>
<evidence type="ECO:0000313" key="1">
    <source>
        <dbReference type="EMBL" id="EMJ90654.1"/>
    </source>
</evidence>
<protein>
    <submittedName>
        <fullName evidence="1">Uncharacterized protein</fullName>
    </submittedName>
</protein>
<reference evidence="1 2" key="1">
    <citation type="submission" date="2013-01" db="EMBL/GenBank/DDBJ databases">
        <authorList>
            <person name="Harkins D.M."/>
            <person name="Durkin A.S."/>
            <person name="Brinkac L.M."/>
            <person name="Haft D.H."/>
            <person name="Selengut J.D."/>
            <person name="Sanka R."/>
            <person name="DePew J."/>
            <person name="Purushe J."/>
            <person name="Galloway R.L."/>
            <person name="Vinetz J.M."/>
            <person name="Sutton G.G."/>
            <person name="Nierman W.C."/>
            <person name="Fouts D.E."/>
        </authorList>
    </citation>
    <scope>NUCLEOTIDE SEQUENCE [LARGE SCALE GENOMIC DNA]</scope>
    <source>
        <strain evidence="1 2">79601</strain>
    </source>
</reference>
<name>M6CFY5_9LEPT</name>
<proteinExistence type="predicted"/>
<evidence type="ECO:0000313" key="2">
    <source>
        <dbReference type="Proteomes" id="UP000011988"/>
    </source>
</evidence>
<dbReference type="AlphaFoldDB" id="M6CFY5"/>